<evidence type="ECO:0000256" key="1">
    <source>
        <dbReference type="SAM" id="SignalP"/>
    </source>
</evidence>
<dbReference type="eggNOG" id="ENOG502T0FF">
    <property type="taxonomic scope" value="Eukaryota"/>
</dbReference>
<reference evidence="4" key="1">
    <citation type="journal article" date="2009" name="Nature">
        <title>Genome sequence and analysis of the Irish potato famine pathogen Phytophthora infestans.</title>
        <authorList>
            <consortium name="The Broad Institute Genome Sequencing Platform"/>
            <person name="Haas B.J."/>
            <person name="Kamoun S."/>
            <person name="Zody M.C."/>
            <person name="Jiang R.H."/>
            <person name="Handsaker R.E."/>
            <person name="Cano L.M."/>
            <person name="Grabherr M."/>
            <person name="Kodira C.D."/>
            <person name="Raffaele S."/>
            <person name="Torto-Alalibo T."/>
            <person name="Bozkurt T.O."/>
            <person name="Ah-Fong A.M."/>
            <person name="Alvarado L."/>
            <person name="Anderson V.L."/>
            <person name="Armstrong M.R."/>
            <person name="Avrova A."/>
            <person name="Baxter L."/>
            <person name="Beynon J."/>
            <person name="Boevink P.C."/>
            <person name="Bollmann S.R."/>
            <person name="Bos J.I."/>
            <person name="Bulone V."/>
            <person name="Cai G."/>
            <person name="Cakir C."/>
            <person name="Carrington J.C."/>
            <person name="Chawner M."/>
            <person name="Conti L."/>
            <person name="Costanzo S."/>
            <person name="Ewan R."/>
            <person name="Fahlgren N."/>
            <person name="Fischbach M.A."/>
            <person name="Fugelstad J."/>
            <person name="Gilroy E.M."/>
            <person name="Gnerre S."/>
            <person name="Green P.J."/>
            <person name="Grenville-Briggs L.J."/>
            <person name="Griffith J."/>
            <person name="Grunwald N.J."/>
            <person name="Horn K."/>
            <person name="Horner N.R."/>
            <person name="Hu C.H."/>
            <person name="Huitema E."/>
            <person name="Jeong D.H."/>
            <person name="Jones A.M."/>
            <person name="Jones J.D."/>
            <person name="Jones R.W."/>
            <person name="Karlsson E.K."/>
            <person name="Kunjeti S.G."/>
            <person name="Lamour K."/>
            <person name="Liu Z."/>
            <person name="Ma L."/>
            <person name="Maclean D."/>
            <person name="Chibucos M.C."/>
            <person name="McDonald H."/>
            <person name="McWalters J."/>
            <person name="Meijer H.J."/>
            <person name="Morgan W."/>
            <person name="Morris P.F."/>
            <person name="Munro C.A."/>
            <person name="O'Neill K."/>
            <person name="Ospina-Giraldo M."/>
            <person name="Pinzon A."/>
            <person name="Pritchard L."/>
            <person name="Ramsahoye B."/>
            <person name="Ren Q."/>
            <person name="Restrepo S."/>
            <person name="Roy S."/>
            <person name="Sadanandom A."/>
            <person name="Savidor A."/>
            <person name="Schornack S."/>
            <person name="Schwartz D.C."/>
            <person name="Schumann U.D."/>
            <person name="Schwessinger B."/>
            <person name="Seyer L."/>
            <person name="Sharpe T."/>
            <person name="Silvar C."/>
            <person name="Song J."/>
            <person name="Studholme D.J."/>
            <person name="Sykes S."/>
            <person name="Thines M."/>
            <person name="van de Vondervoort P.J."/>
            <person name="Phuntumart V."/>
            <person name="Wawra S."/>
            <person name="Weide R."/>
            <person name="Win J."/>
            <person name="Young C."/>
            <person name="Zhou S."/>
            <person name="Fry W."/>
            <person name="Meyers B.C."/>
            <person name="van West P."/>
            <person name="Ristaino J."/>
            <person name="Govers F."/>
            <person name="Birch P.R."/>
            <person name="Whisson S.C."/>
            <person name="Judelson H.S."/>
            <person name="Nusbaum C."/>
        </authorList>
    </citation>
    <scope>NUCLEOTIDE SEQUENCE [LARGE SCALE GENOMIC DNA]</scope>
    <source>
        <strain evidence="4">T30-4</strain>
    </source>
</reference>
<organism evidence="3 4">
    <name type="scientific">Phytophthora infestans (strain T30-4)</name>
    <name type="common">Potato late blight agent</name>
    <dbReference type="NCBI Taxonomy" id="403677"/>
    <lineage>
        <taxon>Eukaryota</taxon>
        <taxon>Sar</taxon>
        <taxon>Stramenopiles</taxon>
        <taxon>Oomycota</taxon>
        <taxon>Peronosporomycetes</taxon>
        <taxon>Peronosporales</taxon>
        <taxon>Peronosporaceae</taxon>
        <taxon>Phytophthora</taxon>
    </lineage>
</organism>
<feature type="signal peptide" evidence="1">
    <location>
        <begin position="1"/>
        <end position="20"/>
    </location>
</feature>
<accession>D0P245</accession>
<feature type="chain" id="PRO_5003012582" evidence="1">
    <location>
        <begin position="21"/>
        <end position="93"/>
    </location>
</feature>
<dbReference type="Gene3D" id="3.30.60.30">
    <property type="match status" value="1"/>
</dbReference>
<evidence type="ECO:0000259" key="2">
    <source>
        <dbReference type="PROSITE" id="PS51465"/>
    </source>
</evidence>
<keyword evidence="4" id="KW-1185">Reference proteome</keyword>
<dbReference type="HOGENOM" id="CLU_169765_5_2_1"/>
<evidence type="ECO:0000313" key="3">
    <source>
        <dbReference type="EMBL" id="EEY55471.1"/>
    </source>
</evidence>
<dbReference type="InterPro" id="IPR002350">
    <property type="entry name" value="Kazal_dom"/>
</dbReference>
<gene>
    <name evidence="3" type="ORF">PITG_23195</name>
</gene>
<proteinExistence type="predicted"/>
<dbReference type="RefSeq" id="XP_002895633.1">
    <property type="nucleotide sequence ID" value="XM_002895587.1"/>
</dbReference>
<dbReference type="AlphaFoldDB" id="D0P245"/>
<dbReference type="PROSITE" id="PS51465">
    <property type="entry name" value="KAZAL_2"/>
    <property type="match status" value="1"/>
</dbReference>
<dbReference type="EMBL" id="DS028270">
    <property type="protein sequence ID" value="EEY55471.1"/>
    <property type="molecule type" value="Genomic_DNA"/>
</dbReference>
<dbReference type="KEGG" id="pif:PITG_23195"/>
<sequence>MNKNIIFVVAALLQLTGAFARIGVSVEEKCSGLCTRDLMRVCGSNGVTYDNECWFEVVQCEGPGIKLKNKGRCSKRRKRCLHLRTPHTKRRAH</sequence>
<evidence type="ECO:0000313" key="4">
    <source>
        <dbReference type="Proteomes" id="UP000006643"/>
    </source>
</evidence>
<protein>
    <submittedName>
        <fullName evidence="3">Epi9-like protease inhibitor</fullName>
    </submittedName>
</protein>
<dbReference type="SUPFAM" id="SSF100895">
    <property type="entry name" value="Kazal-type serine protease inhibitors"/>
    <property type="match status" value="1"/>
</dbReference>
<dbReference type="Pfam" id="PF00050">
    <property type="entry name" value="Kazal_1"/>
    <property type="match status" value="1"/>
</dbReference>
<name>D0P245_PHYIT</name>
<dbReference type="SMART" id="SM00280">
    <property type="entry name" value="KAZAL"/>
    <property type="match status" value="1"/>
</dbReference>
<dbReference type="InParanoid" id="D0P245"/>
<keyword evidence="1" id="KW-0732">Signal</keyword>
<dbReference type="GeneID" id="9480283"/>
<dbReference type="OrthoDB" id="88691at2759"/>
<dbReference type="VEuPathDB" id="FungiDB:PITG_23195"/>
<dbReference type="CDD" id="cd00104">
    <property type="entry name" value="KAZAL_FS"/>
    <property type="match status" value="1"/>
</dbReference>
<feature type="domain" description="Kazal-like" evidence="2">
    <location>
        <begin position="24"/>
        <end position="75"/>
    </location>
</feature>
<dbReference type="InterPro" id="IPR036058">
    <property type="entry name" value="Kazal_dom_sf"/>
</dbReference>
<dbReference type="Proteomes" id="UP000006643">
    <property type="component" value="Unassembled WGS sequence"/>
</dbReference>